<evidence type="ECO:0000313" key="3">
    <source>
        <dbReference type="Proteomes" id="UP000216074"/>
    </source>
</evidence>
<dbReference type="EMBL" id="MWWY01000040">
    <property type="protein sequence ID" value="OZG63216.1"/>
    <property type="molecule type" value="Genomic_DNA"/>
</dbReference>
<dbReference type="PANTHER" id="PTHR30399:SF1">
    <property type="entry name" value="UTP PYROPHOSPHATASE"/>
    <property type="match status" value="1"/>
</dbReference>
<dbReference type="AlphaFoldDB" id="A0A261FWT3"/>
<protein>
    <submittedName>
        <fullName evidence="2">Metal-dependent hydrolase</fullName>
    </submittedName>
</protein>
<feature type="domain" description="YgjP-like metallopeptidase" evidence="1">
    <location>
        <begin position="38"/>
        <end position="84"/>
    </location>
</feature>
<name>A0A261FWT3_9BIFI</name>
<dbReference type="CDD" id="cd07344">
    <property type="entry name" value="M48_yhfN_like"/>
    <property type="match status" value="1"/>
</dbReference>
<proteinExistence type="predicted"/>
<dbReference type="InterPro" id="IPR053136">
    <property type="entry name" value="UTP_pyrophosphatase-like"/>
</dbReference>
<evidence type="ECO:0000313" key="2">
    <source>
        <dbReference type="EMBL" id="OZG63216.1"/>
    </source>
</evidence>
<organism evidence="2 3">
    <name type="scientific">Bifidobacterium hapali</name>
    <dbReference type="NCBI Taxonomy" id="1630172"/>
    <lineage>
        <taxon>Bacteria</taxon>
        <taxon>Bacillati</taxon>
        <taxon>Actinomycetota</taxon>
        <taxon>Actinomycetes</taxon>
        <taxon>Bifidobacteriales</taxon>
        <taxon>Bifidobacteriaceae</taxon>
        <taxon>Bifidobacterium</taxon>
    </lineage>
</organism>
<keyword evidence="2" id="KW-0378">Hydrolase</keyword>
<accession>A0A261FWT3</accession>
<dbReference type="GO" id="GO:0016787">
    <property type="term" value="F:hydrolase activity"/>
    <property type="evidence" value="ECO:0007669"/>
    <property type="project" value="UniProtKB-KW"/>
</dbReference>
<feature type="domain" description="YgjP-like metallopeptidase" evidence="1">
    <location>
        <begin position="130"/>
        <end position="226"/>
    </location>
</feature>
<sequence>MGHMPVRRSTALPRASRSITIVMTIDGLPVTVTRKPIKNMYLRVARGTGEVTVSAPLRMRDGQIAEFVRSRQNWIAQQIARAQTRTLDGGCDSHCGDGASGVGGGQGEGTEEPHFLGWTDERKQQAAHMINAALPGLLAKWGPVIGRTPTHISLRIMSSRWGSCTPKTGRIRLNLQLGLMDPKFLESVLVHEMTHLWNTRGHGPEFQQRMDMYQPNWRQLKRELNRQPIL</sequence>
<dbReference type="Pfam" id="PF01863">
    <property type="entry name" value="YgjP-like"/>
    <property type="match status" value="2"/>
</dbReference>
<dbReference type="Proteomes" id="UP000216074">
    <property type="component" value="Unassembled WGS sequence"/>
</dbReference>
<keyword evidence="3" id="KW-1185">Reference proteome</keyword>
<dbReference type="PANTHER" id="PTHR30399">
    <property type="entry name" value="UNCHARACTERIZED PROTEIN YGJP"/>
    <property type="match status" value="1"/>
</dbReference>
<comment type="caution">
    <text evidence="2">The sequence shown here is derived from an EMBL/GenBank/DDBJ whole genome shotgun (WGS) entry which is preliminary data.</text>
</comment>
<dbReference type="InterPro" id="IPR002725">
    <property type="entry name" value="YgjP-like_metallopeptidase"/>
</dbReference>
<evidence type="ECO:0000259" key="1">
    <source>
        <dbReference type="Pfam" id="PF01863"/>
    </source>
</evidence>
<dbReference type="Gene3D" id="3.30.2010.10">
    <property type="entry name" value="Metalloproteases ('zincins'), catalytic domain"/>
    <property type="match status" value="1"/>
</dbReference>
<gene>
    <name evidence="2" type="ORF">BHAP_1924</name>
</gene>
<reference evidence="2 3" key="1">
    <citation type="journal article" date="2017" name="BMC Genomics">
        <title>Comparative genomic and phylogenomic analyses of the Bifidobacteriaceae family.</title>
        <authorList>
            <person name="Lugli G.A."/>
            <person name="Milani C."/>
            <person name="Turroni F."/>
            <person name="Duranti S."/>
            <person name="Mancabelli L."/>
            <person name="Mangifesta M."/>
            <person name="Ferrario C."/>
            <person name="Modesto M."/>
            <person name="Mattarelli P."/>
            <person name="Jiri K."/>
            <person name="van Sinderen D."/>
            <person name="Ventura M."/>
        </authorList>
    </citation>
    <scope>NUCLEOTIDE SEQUENCE [LARGE SCALE GENOMIC DNA]</scope>
    <source>
        <strain evidence="2 3">DSM 100202</strain>
    </source>
</reference>